<dbReference type="Proteomes" id="UP000289152">
    <property type="component" value="Unassembled WGS sequence"/>
</dbReference>
<comment type="subcellular location">
    <subcellularLocation>
        <location evidence="1">Endoplasmic reticulum membrane</location>
        <topology evidence="1">Multi-pass membrane protein</topology>
    </subcellularLocation>
</comment>
<dbReference type="GO" id="GO:0006624">
    <property type="term" value="P:vacuolar protein processing"/>
    <property type="evidence" value="ECO:0007669"/>
    <property type="project" value="TreeGrafter"/>
</dbReference>
<feature type="region of interest" description="Disordered" evidence="7">
    <location>
        <begin position="161"/>
        <end position="203"/>
    </location>
</feature>
<keyword evidence="4" id="KW-0256">Endoplasmic reticulum</keyword>
<keyword evidence="5 8" id="KW-1133">Transmembrane helix</keyword>
<evidence type="ECO:0000313" key="10">
    <source>
        <dbReference type="Proteomes" id="UP000289152"/>
    </source>
</evidence>
<evidence type="ECO:0000256" key="1">
    <source>
        <dbReference type="ARBA" id="ARBA00004477"/>
    </source>
</evidence>
<proteinExistence type="inferred from homology"/>
<name>A0A4Q1BHS0_TREME</name>
<accession>A0A4Q1BHS0</accession>
<gene>
    <name evidence="9" type="ORF">M231_05537</name>
</gene>
<dbReference type="PANTHER" id="PTHR13505:SF7">
    <property type="entry name" value="TRANSMEMBRANE PROTEIN 208"/>
    <property type="match status" value="1"/>
</dbReference>
<evidence type="ECO:0008006" key="11">
    <source>
        <dbReference type="Google" id="ProtNLM"/>
    </source>
</evidence>
<reference evidence="9 10" key="1">
    <citation type="submission" date="2016-06" db="EMBL/GenBank/DDBJ databases">
        <title>Evolution of pathogenesis and genome organization in the Tremellales.</title>
        <authorList>
            <person name="Cuomo C."/>
            <person name="Litvintseva A."/>
            <person name="Heitman J."/>
            <person name="Chen Y."/>
            <person name="Sun S."/>
            <person name="Springer D."/>
            <person name="Dromer F."/>
            <person name="Young S."/>
            <person name="Zeng Q."/>
            <person name="Chapman S."/>
            <person name="Gujja S."/>
            <person name="Saif S."/>
            <person name="Birren B."/>
        </authorList>
    </citation>
    <scope>NUCLEOTIDE SEQUENCE [LARGE SCALE GENOMIC DNA]</scope>
    <source>
        <strain evidence="9 10">ATCC 28783</strain>
    </source>
</reference>
<evidence type="ECO:0000256" key="6">
    <source>
        <dbReference type="ARBA" id="ARBA00023136"/>
    </source>
</evidence>
<sequence>MVRFTLTFANASSKRIVSANETALKNLRLGFLIINLSALILRLILSRITSRSAIPRLIPLVLQIGSFVGSLSVWRWFVLISTPRIGNDGKVRSGEDLGGKGVVELAWDLIYMTWICTLGSALFGEWIWWLMLLIPIFGTYKAFYTLKPLLGMFLPSLFGPRSNNPPETETTKDGSGTLGESKKQAKLRVRAEKGDKRVQQRKA</sequence>
<keyword evidence="10" id="KW-1185">Reference proteome</keyword>
<dbReference type="OrthoDB" id="10012212at2759"/>
<dbReference type="InParanoid" id="A0A4Q1BHS0"/>
<dbReference type="GO" id="GO:0005789">
    <property type="term" value="C:endoplasmic reticulum membrane"/>
    <property type="evidence" value="ECO:0007669"/>
    <property type="project" value="UniProtKB-SubCell"/>
</dbReference>
<organism evidence="9 10">
    <name type="scientific">Tremella mesenterica</name>
    <name type="common">Jelly fungus</name>
    <dbReference type="NCBI Taxonomy" id="5217"/>
    <lineage>
        <taxon>Eukaryota</taxon>
        <taxon>Fungi</taxon>
        <taxon>Dikarya</taxon>
        <taxon>Basidiomycota</taxon>
        <taxon>Agaricomycotina</taxon>
        <taxon>Tremellomycetes</taxon>
        <taxon>Tremellales</taxon>
        <taxon>Tremellaceae</taxon>
        <taxon>Tremella</taxon>
    </lineage>
</organism>
<dbReference type="FunCoup" id="A0A4Q1BHS0">
    <property type="interactions" value="4"/>
</dbReference>
<comment type="similarity">
    <text evidence="2">Belongs to the TMEM208 family.</text>
</comment>
<protein>
    <recommendedName>
        <fullName evidence="11">DUF788-domain-containing protein</fullName>
    </recommendedName>
</protein>
<keyword evidence="3 8" id="KW-0812">Transmembrane</keyword>
<evidence type="ECO:0000256" key="5">
    <source>
        <dbReference type="ARBA" id="ARBA00022989"/>
    </source>
</evidence>
<dbReference type="GO" id="GO:0005773">
    <property type="term" value="C:vacuole"/>
    <property type="evidence" value="ECO:0007669"/>
    <property type="project" value="GOC"/>
</dbReference>
<dbReference type="Pfam" id="PF05620">
    <property type="entry name" value="TMEM208_SND2"/>
    <property type="match status" value="1"/>
</dbReference>
<dbReference type="PANTHER" id="PTHR13505">
    <property type="entry name" value="TRANSMEMBRANE PROTEIN 208"/>
    <property type="match status" value="1"/>
</dbReference>
<dbReference type="EMBL" id="SDIL01000075">
    <property type="protein sequence ID" value="RXK37168.1"/>
    <property type="molecule type" value="Genomic_DNA"/>
</dbReference>
<comment type="caution">
    <text evidence="9">The sequence shown here is derived from an EMBL/GenBank/DDBJ whole genome shotgun (WGS) entry which is preliminary data.</text>
</comment>
<dbReference type="InterPro" id="IPR008506">
    <property type="entry name" value="SND2/TMEM208"/>
</dbReference>
<dbReference type="VEuPathDB" id="FungiDB:TREMEDRAFT_44978"/>
<feature type="transmembrane region" description="Helical" evidence="8">
    <location>
        <begin position="57"/>
        <end position="77"/>
    </location>
</feature>
<evidence type="ECO:0000256" key="2">
    <source>
        <dbReference type="ARBA" id="ARBA00009950"/>
    </source>
</evidence>
<feature type="transmembrane region" description="Helical" evidence="8">
    <location>
        <begin position="29"/>
        <end position="45"/>
    </location>
</feature>
<keyword evidence="6 8" id="KW-0472">Membrane</keyword>
<evidence type="ECO:0000256" key="3">
    <source>
        <dbReference type="ARBA" id="ARBA00022692"/>
    </source>
</evidence>
<evidence type="ECO:0000256" key="8">
    <source>
        <dbReference type="SAM" id="Phobius"/>
    </source>
</evidence>
<evidence type="ECO:0000256" key="7">
    <source>
        <dbReference type="SAM" id="MobiDB-lite"/>
    </source>
</evidence>
<feature type="compositionally biased region" description="Basic and acidic residues" evidence="7">
    <location>
        <begin position="189"/>
        <end position="203"/>
    </location>
</feature>
<dbReference type="STRING" id="5217.A0A4Q1BHS0"/>
<evidence type="ECO:0000256" key="4">
    <source>
        <dbReference type="ARBA" id="ARBA00022824"/>
    </source>
</evidence>
<evidence type="ECO:0000313" key="9">
    <source>
        <dbReference type="EMBL" id="RXK37168.1"/>
    </source>
</evidence>
<dbReference type="AlphaFoldDB" id="A0A4Q1BHS0"/>